<evidence type="ECO:0000256" key="3">
    <source>
        <dbReference type="ARBA" id="ARBA00023242"/>
    </source>
</evidence>
<dbReference type="GO" id="GO:0000172">
    <property type="term" value="C:ribonuclease MRP complex"/>
    <property type="evidence" value="ECO:0007669"/>
    <property type="project" value="TreeGrafter"/>
</dbReference>
<evidence type="ECO:0000256" key="5">
    <source>
        <dbReference type="SAM" id="SignalP"/>
    </source>
</evidence>
<dbReference type="InterPro" id="IPR036882">
    <property type="entry name" value="Alba-like_dom_sf"/>
</dbReference>
<keyword evidence="5" id="KW-0732">Signal</keyword>
<dbReference type="PANTHER" id="PTHR13516:SF4">
    <property type="entry name" value="FI09323P"/>
    <property type="match status" value="1"/>
</dbReference>
<evidence type="ECO:0000256" key="2">
    <source>
        <dbReference type="ARBA" id="ARBA00008018"/>
    </source>
</evidence>
<feature type="chain" id="PRO_5031478471" description="DNA/RNA-binding protein Alba-like domain-containing protein" evidence="5">
    <location>
        <begin position="29"/>
        <end position="498"/>
    </location>
</feature>
<dbReference type="InterPro" id="IPR051958">
    <property type="entry name" value="Alba-like_NAB"/>
</dbReference>
<comment type="subcellular location">
    <subcellularLocation>
        <location evidence="1">Nucleus</location>
    </subcellularLocation>
</comment>
<comment type="similarity">
    <text evidence="2">Belongs to the histone-like Alba family.</text>
</comment>
<dbReference type="EMBL" id="OE839554">
    <property type="protein sequence ID" value="CAD7587674.1"/>
    <property type="molecule type" value="Genomic_DNA"/>
</dbReference>
<protein>
    <recommendedName>
        <fullName evidence="6">DNA/RNA-binding protein Alba-like domain-containing protein</fullName>
    </recommendedName>
</protein>
<feature type="signal peptide" evidence="5">
    <location>
        <begin position="1"/>
        <end position="28"/>
    </location>
</feature>
<dbReference type="SUPFAM" id="SSF82704">
    <property type="entry name" value="AlbA-like"/>
    <property type="match status" value="1"/>
</dbReference>
<dbReference type="GO" id="GO:0003723">
    <property type="term" value="F:RNA binding"/>
    <property type="evidence" value="ECO:0007669"/>
    <property type="project" value="TreeGrafter"/>
</dbReference>
<evidence type="ECO:0000256" key="4">
    <source>
        <dbReference type="SAM" id="MobiDB-lite"/>
    </source>
</evidence>
<dbReference type="Gene3D" id="3.30.110.20">
    <property type="entry name" value="Alba-like domain"/>
    <property type="match status" value="1"/>
</dbReference>
<dbReference type="InterPro" id="IPR002775">
    <property type="entry name" value="DNA/RNA-bd_Alba-like"/>
</dbReference>
<keyword evidence="3" id="KW-0539">Nucleus</keyword>
<name>A0A7R9JR14_TIMGE</name>
<evidence type="ECO:0000259" key="6">
    <source>
        <dbReference type="Pfam" id="PF01918"/>
    </source>
</evidence>
<dbReference type="GO" id="GO:0001682">
    <property type="term" value="P:tRNA 5'-leader removal"/>
    <property type="evidence" value="ECO:0007669"/>
    <property type="project" value="TreeGrafter"/>
</dbReference>
<dbReference type="AlphaFoldDB" id="A0A7R9JR14"/>
<sequence length="498" mass="58593">MSVKRRTDVLLKVNVVVLVSLFPPKCGSFDVRCGGSCRDVALMHAPHTGVENYSKGKNVEEALSKENIPIPDLPDNFVWMQDRDWLEVSHDMDWMEVFQDRDCMAVSQDMYWMEVFQDRDWMEVSQDMYWMEVSQDMDWMEVSQGMDWMEDMDWMEVFQDRDWMEVSQDMYWMEVSQDMYWMEVFQDRDCMAVSQDMYWMEVFQDMYWMEVFQDMYWMEVSLDMYWMEVFQDMYWMEVSQDMDWMEVFQDMYWMEVSQDMYWMEVFQDMYWMECTICPQVGAGSKMRSVLGFAMKSFKDERCIVWSGSGPAISKTISCAEIMKRRYKNTHQITKIGYRKVEEFWEPQIEDLDPLVVVREIPIIHILLSKDELNSEEPGYVHVLESVAVEDSKPSRDNGTIFYSEPLSASYSAPWCSGQYQPPGNTDVFWRAKENTPDSRRGTGKKLNKSPRVSEEQFAALGLRKGPKRAHRNPGGGGEHGKAQKGAAAGGEGSDVQDV</sequence>
<feature type="compositionally biased region" description="Basic and acidic residues" evidence="4">
    <location>
        <begin position="429"/>
        <end position="440"/>
    </location>
</feature>
<organism evidence="7">
    <name type="scientific">Timema genevievae</name>
    <name type="common">Walking stick</name>
    <dbReference type="NCBI Taxonomy" id="629358"/>
    <lineage>
        <taxon>Eukaryota</taxon>
        <taxon>Metazoa</taxon>
        <taxon>Ecdysozoa</taxon>
        <taxon>Arthropoda</taxon>
        <taxon>Hexapoda</taxon>
        <taxon>Insecta</taxon>
        <taxon>Pterygota</taxon>
        <taxon>Neoptera</taxon>
        <taxon>Polyneoptera</taxon>
        <taxon>Phasmatodea</taxon>
        <taxon>Timematodea</taxon>
        <taxon>Timematoidea</taxon>
        <taxon>Timematidae</taxon>
        <taxon>Timema</taxon>
    </lineage>
</organism>
<dbReference type="Pfam" id="PF01918">
    <property type="entry name" value="Alba"/>
    <property type="match status" value="1"/>
</dbReference>
<dbReference type="PANTHER" id="PTHR13516">
    <property type="entry name" value="RIBONUCLEASE P SUBUNIT P25"/>
    <property type="match status" value="1"/>
</dbReference>
<evidence type="ECO:0000313" key="7">
    <source>
        <dbReference type="EMBL" id="CAD7587674.1"/>
    </source>
</evidence>
<feature type="region of interest" description="Disordered" evidence="4">
    <location>
        <begin position="425"/>
        <end position="498"/>
    </location>
</feature>
<dbReference type="GO" id="GO:0005634">
    <property type="term" value="C:nucleus"/>
    <property type="evidence" value="ECO:0007669"/>
    <property type="project" value="UniProtKB-SubCell"/>
</dbReference>
<proteinExistence type="inferred from homology"/>
<evidence type="ECO:0000256" key="1">
    <source>
        <dbReference type="ARBA" id="ARBA00004123"/>
    </source>
</evidence>
<accession>A0A7R9JR14</accession>
<feature type="domain" description="DNA/RNA-binding protein Alba-like" evidence="6">
    <location>
        <begin position="279"/>
        <end position="337"/>
    </location>
</feature>
<reference evidence="7" key="1">
    <citation type="submission" date="2020-11" db="EMBL/GenBank/DDBJ databases">
        <authorList>
            <person name="Tran Van P."/>
        </authorList>
    </citation>
    <scope>NUCLEOTIDE SEQUENCE</scope>
</reference>
<gene>
    <name evidence="7" type="ORF">TGEB3V08_LOCUS1843</name>
</gene>